<dbReference type="OrthoDB" id="53037at2157"/>
<name>A0A2V2ND44_9EURY</name>
<sequence>MEVTLLGTGDAVGTPHVGCSCPNCTYAKEHGIERLRTSVLIKNEDCHLLIDTTPDMRRQLLNAGSPKIDAVIWTHGHYDHFMGFGDFYRVQRIPPVYGAPEVLASCRPAFKFLLKQEIPVPAYTPFTVCGLEVILVRVVHPDIYTTGVVISDGISKIAYTSDTNEYIPQESKEIMKDADLLFIDGLFPDSFRKVEKHLNYEEAIDMARELRAKDFRVVHMSHIIPFLTPEQGHDGEKFRL</sequence>
<reference evidence="2 3" key="1">
    <citation type="submission" date="2018-05" db="EMBL/GenBank/DDBJ databases">
        <title>Draft genome of Methanospirillum stamsii Pt1.</title>
        <authorList>
            <person name="Dueholm M.S."/>
            <person name="Nielsen P.H."/>
            <person name="Bakmann L.F."/>
            <person name="Otzen D.E."/>
        </authorList>
    </citation>
    <scope>NUCLEOTIDE SEQUENCE [LARGE SCALE GENOMIC DNA]</scope>
    <source>
        <strain evidence="2 3">Pt1</strain>
    </source>
</reference>
<accession>A0A2V2ND44</accession>
<feature type="domain" description="Metallo-beta-lactamase" evidence="1">
    <location>
        <begin position="35"/>
        <end position="222"/>
    </location>
</feature>
<organism evidence="2 3">
    <name type="scientific">Methanospirillum stamsii</name>
    <dbReference type="NCBI Taxonomy" id="1277351"/>
    <lineage>
        <taxon>Archaea</taxon>
        <taxon>Methanobacteriati</taxon>
        <taxon>Methanobacteriota</taxon>
        <taxon>Stenosarchaea group</taxon>
        <taxon>Methanomicrobia</taxon>
        <taxon>Methanomicrobiales</taxon>
        <taxon>Methanospirillaceae</taxon>
        <taxon>Methanospirillum</taxon>
    </lineage>
</organism>
<evidence type="ECO:0000313" key="2">
    <source>
        <dbReference type="EMBL" id="PWR73521.1"/>
    </source>
</evidence>
<dbReference type="CDD" id="cd16279">
    <property type="entry name" value="metallo-hydrolase-like_MBL-fold"/>
    <property type="match status" value="1"/>
</dbReference>
<proteinExistence type="predicted"/>
<dbReference type="InterPro" id="IPR001279">
    <property type="entry name" value="Metallo-B-lactamas"/>
</dbReference>
<dbReference type="PANTHER" id="PTHR42663">
    <property type="entry name" value="HYDROLASE C777.06C-RELATED-RELATED"/>
    <property type="match status" value="1"/>
</dbReference>
<dbReference type="EMBL" id="QGMZ01000018">
    <property type="protein sequence ID" value="PWR73521.1"/>
    <property type="molecule type" value="Genomic_DNA"/>
</dbReference>
<gene>
    <name evidence="2" type="ORF">DLD82_09780</name>
</gene>
<protein>
    <submittedName>
        <fullName evidence="2">MBL fold metallo-hydrolase</fullName>
    </submittedName>
</protein>
<keyword evidence="3" id="KW-1185">Reference proteome</keyword>
<dbReference type="PANTHER" id="PTHR42663:SF12">
    <property type="entry name" value="ATP-BINDING PROTEIN PHNP"/>
    <property type="match status" value="1"/>
</dbReference>
<dbReference type="Pfam" id="PF12706">
    <property type="entry name" value="Lactamase_B_2"/>
    <property type="match status" value="1"/>
</dbReference>
<dbReference type="AlphaFoldDB" id="A0A2V2ND44"/>
<dbReference type="GO" id="GO:0016787">
    <property type="term" value="F:hydrolase activity"/>
    <property type="evidence" value="ECO:0007669"/>
    <property type="project" value="UniProtKB-KW"/>
</dbReference>
<dbReference type="SUPFAM" id="SSF56281">
    <property type="entry name" value="Metallo-hydrolase/oxidoreductase"/>
    <property type="match status" value="1"/>
</dbReference>
<dbReference type="Proteomes" id="UP000245934">
    <property type="component" value="Unassembled WGS sequence"/>
</dbReference>
<dbReference type="SMART" id="SM00849">
    <property type="entry name" value="Lactamase_B"/>
    <property type="match status" value="1"/>
</dbReference>
<evidence type="ECO:0000313" key="3">
    <source>
        <dbReference type="Proteomes" id="UP000245934"/>
    </source>
</evidence>
<comment type="caution">
    <text evidence="2">The sequence shown here is derived from an EMBL/GenBank/DDBJ whole genome shotgun (WGS) entry which is preliminary data.</text>
</comment>
<evidence type="ECO:0000259" key="1">
    <source>
        <dbReference type="SMART" id="SM00849"/>
    </source>
</evidence>
<dbReference type="Gene3D" id="3.60.15.10">
    <property type="entry name" value="Ribonuclease Z/Hydroxyacylglutathione hydrolase-like"/>
    <property type="match status" value="1"/>
</dbReference>
<dbReference type="InterPro" id="IPR036866">
    <property type="entry name" value="RibonucZ/Hydroxyglut_hydro"/>
</dbReference>
<dbReference type="GeneID" id="97608766"/>
<dbReference type="RefSeq" id="WP_109940932.1">
    <property type="nucleotide sequence ID" value="NZ_CP176366.1"/>
</dbReference>
<keyword evidence="2" id="KW-0378">Hydrolase</keyword>